<sequence length="488" mass="54114">MHILRPSGARPGFYSALTLCLFMAFAARLLVAIVWPQPWRPDEIFQYMEPAHKLAFGTGITTWEWHAGIRSWLVPGIIAQLMKIGAACGITQQLLFIRVCTAFFSLPVVIAFFWYGWRNGGSAMAWTLGVCAAFWPDILSGGIRTLGEFLAGNVLCVGVICLVAYRQESTTRICFFLAAVSGFCLSLAAAIRFQIAPASALAFLFLLQKGKIKPFFIGCLAALIPVTALGLTDYLTLEQAFQSVFRNYHYNQTLGVANSFGKKWPGYYVQKYALLWGALFPALIFFCIKSGKERRIPLLVAIFIVFYHSLIPHKEVSFVYSAVPLLVFCAACGCYTHIIARLSPAAMPVAGLSLLLLFAFYSSYTPYLSRGNYGISFELQATHRHDICGIGLLTDPQADTYREIGAGYSGLTKHIPLYLLTSPEEVKTTQQHYNYLITSTYGESGSPGADWQQIKCKEDSVCLYHRPSGCDGAPDFEQFSQKLHTLSK</sequence>
<feature type="transmembrane region" description="Helical" evidence="9">
    <location>
        <begin position="177"/>
        <end position="207"/>
    </location>
</feature>
<evidence type="ECO:0008006" key="12">
    <source>
        <dbReference type="Google" id="ProtNLM"/>
    </source>
</evidence>
<name>A0ABT3QGB0_9PROT</name>
<keyword evidence="6" id="KW-0256">Endoplasmic reticulum</keyword>
<evidence type="ECO:0000256" key="7">
    <source>
        <dbReference type="ARBA" id="ARBA00022989"/>
    </source>
</evidence>
<keyword evidence="5 9" id="KW-0812">Transmembrane</keyword>
<keyword evidence="7 9" id="KW-1133">Transmembrane helix</keyword>
<proteinExistence type="predicted"/>
<dbReference type="PANTHER" id="PTHR22760">
    <property type="entry name" value="GLYCOSYLTRANSFERASE"/>
    <property type="match status" value="1"/>
</dbReference>
<evidence type="ECO:0000313" key="10">
    <source>
        <dbReference type="EMBL" id="MCX2564291.1"/>
    </source>
</evidence>
<feature type="transmembrane region" description="Helical" evidence="9">
    <location>
        <begin position="214"/>
        <end position="237"/>
    </location>
</feature>
<evidence type="ECO:0000256" key="4">
    <source>
        <dbReference type="ARBA" id="ARBA00022679"/>
    </source>
</evidence>
<evidence type="ECO:0000256" key="6">
    <source>
        <dbReference type="ARBA" id="ARBA00022824"/>
    </source>
</evidence>
<feature type="transmembrane region" description="Helical" evidence="9">
    <location>
        <begin position="269"/>
        <end position="288"/>
    </location>
</feature>
<dbReference type="Pfam" id="PF03901">
    <property type="entry name" value="Glyco_transf_22"/>
    <property type="match status" value="1"/>
</dbReference>
<protein>
    <recommendedName>
        <fullName evidence="12">Mannosyltransferase</fullName>
    </recommendedName>
</protein>
<evidence type="ECO:0000313" key="11">
    <source>
        <dbReference type="Proteomes" id="UP001301152"/>
    </source>
</evidence>
<feature type="transmembrane region" description="Helical" evidence="9">
    <location>
        <begin position="146"/>
        <end position="165"/>
    </location>
</feature>
<evidence type="ECO:0000256" key="9">
    <source>
        <dbReference type="SAM" id="Phobius"/>
    </source>
</evidence>
<dbReference type="EMBL" id="JAPIUZ010000005">
    <property type="protein sequence ID" value="MCX2564291.1"/>
    <property type="molecule type" value="Genomic_DNA"/>
</dbReference>
<keyword evidence="3" id="KW-0328">Glycosyltransferase</keyword>
<dbReference type="InterPro" id="IPR005599">
    <property type="entry name" value="GPI_mannosylTrfase"/>
</dbReference>
<accession>A0ABT3QGB0</accession>
<evidence type="ECO:0000256" key="1">
    <source>
        <dbReference type="ARBA" id="ARBA00004127"/>
    </source>
</evidence>
<keyword evidence="8 9" id="KW-0472">Membrane</keyword>
<evidence type="ECO:0000256" key="5">
    <source>
        <dbReference type="ARBA" id="ARBA00022692"/>
    </source>
</evidence>
<feature type="transmembrane region" description="Helical" evidence="9">
    <location>
        <begin position="295"/>
        <end position="311"/>
    </location>
</feature>
<dbReference type="Proteomes" id="UP001301152">
    <property type="component" value="Unassembled WGS sequence"/>
</dbReference>
<evidence type="ECO:0000256" key="8">
    <source>
        <dbReference type="ARBA" id="ARBA00023136"/>
    </source>
</evidence>
<feature type="transmembrane region" description="Helical" evidence="9">
    <location>
        <begin position="317"/>
        <end position="338"/>
    </location>
</feature>
<feature type="transmembrane region" description="Helical" evidence="9">
    <location>
        <begin position="12"/>
        <end position="35"/>
    </location>
</feature>
<organism evidence="10 11">
    <name type="scientific">Acetobacter thailandicus</name>
    <dbReference type="NCBI Taxonomy" id="1502842"/>
    <lineage>
        <taxon>Bacteria</taxon>
        <taxon>Pseudomonadati</taxon>
        <taxon>Pseudomonadota</taxon>
        <taxon>Alphaproteobacteria</taxon>
        <taxon>Acetobacterales</taxon>
        <taxon>Acetobacteraceae</taxon>
        <taxon>Acetobacter</taxon>
    </lineage>
</organism>
<dbReference type="RefSeq" id="WP_173559741.1">
    <property type="nucleotide sequence ID" value="NZ_JAPIUZ010000005.1"/>
</dbReference>
<feature type="transmembrane region" description="Helical" evidence="9">
    <location>
        <begin position="95"/>
        <end position="117"/>
    </location>
</feature>
<evidence type="ECO:0000256" key="3">
    <source>
        <dbReference type="ARBA" id="ARBA00022676"/>
    </source>
</evidence>
<comment type="caution">
    <text evidence="10">The sequence shown here is derived from an EMBL/GenBank/DDBJ whole genome shotgun (WGS) entry which is preliminary data.</text>
</comment>
<reference evidence="10 11" key="1">
    <citation type="submission" date="2022-11" db="EMBL/GenBank/DDBJ databases">
        <title>Genome sequencing of Acetobacter type strain.</title>
        <authorList>
            <person name="Heo J."/>
            <person name="Lee D."/>
            <person name="Han B.-H."/>
            <person name="Hong S.-B."/>
            <person name="Kwon S.-W."/>
        </authorList>
    </citation>
    <scope>NUCLEOTIDE SEQUENCE [LARGE SCALE GENOMIC DNA]</scope>
    <source>
        <strain evidence="10 11">KACC 21253</strain>
    </source>
</reference>
<comment type="subcellular location">
    <subcellularLocation>
        <location evidence="1">Endomembrane system</location>
        <topology evidence="1">Multi-pass membrane protein</topology>
    </subcellularLocation>
    <subcellularLocation>
        <location evidence="2">Endoplasmic reticulum membrane</location>
    </subcellularLocation>
</comment>
<feature type="transmembrane region" description="Helical" evidence="9">
    <location>
        <begin position="345"/>
        <end position="364"/>
    </location>
</feature>
<evidence type="ECO:0000256" key="2">
    <source>
        <dbReference type="ARBA" id="ARBA00004586"/>
    </source>
</evidence>
<keyword evidence="11" id="KW-1185">Reference proteome</keyword>
<gene>
    <name evidence="10" type="ORF">OQ497_10000</name>
</gene>
<keyword evidence="4" id="KW-0808">Transferase</keyword>